<evidence type="ECO:0000313" key="2">
    <source>
        <dbReference type="EMBL" id="KAF7632272.1"/>
    </source>
</evidence>
<dbReference type="Proteomes" id="UP000605970">
    <property type="component" value="Unassembled WGS sequence"/>
</dbReference>
<dbReference type="PANTHER" id="PTHR32170">
    <property type="entry name" value="PROTEASOME ACTIVATOR COMPLEX SUBUNIT 4"/>
    <property type="match status" value="1"/>
</dbReference>
<gene>
    <name evidence="2" type="ORF">Mgra_00008342</name>
</gene>
<dbReference type="GO" id="GO:0005829">
    <property type="term" value="C:cytosol"/>
    <property type="evidence" value="ECO:0007669"/>
    <property type="project" value="TreeGrafter"/>
</dbReference>
<dbReference type="OrthoDB" id="17907at2759"/>
<evidence type="ECO:0000259" key="1">
    <source>
        <dbReference type="Pfam" id="PF23096"/>
    </source>
</evidence>
<comment type="caution">
    <text evidence="2">The sequence shown here is derived from an EMBL/GenBank/DDBJ whole genome shotgun (WGS) entry which is preliminary data.</text>
</comment>
<dbReference type="GO" id="GO:0010499">
    <property type="term" value="P:proteasomal ubiquitin-independent protein catabolic process"/>
    <property type="evidence" value="ECO:0007669"/>
    <property type="project" value="TreeGrafter"/>
</dbReference>
<name>A0A8S9ZG53_9BILA</name>
<evidence type="ECO:0000313" key="3">
    <source>
        <dbReference type="Proteomes" id="UP000605970"/>
    </source>
</evidence>
<dbReference type="EMBL" id="JABEBT010000107">
    <property type="protein sequence ID" value="KAF7632272.1"/>
    <property type="molecule type" value="Genomic_DNA"/>
</dbReference>
<proteinExistence type="predicted"/>
<dbReference type="InterPro" id="IPR035309">
    <property type="entry name" value="PSME4"/>
</dbReference>
<keyword evidence="3" id="KW-1185">Reference proteome</keyword>
<dbReference type="GO" id="GO:0070628">
    <property type="term" value="F:proteasome binding"/>
    <property type="evidence" value="ECO:0007669"/>
    <property type="project" value="InterPro"/>
</dbReference>
<dbReference type="PANTHER" id="PTHR32170:SF3">
    <property type="entry name" value="PROTEASOME ACTIVATOR COMPLEX SUBUNIT 4"/>
    <property type="match status" value="1"/>
</dbReference>
<dbReference type="GO" id="GO:0016504">
    <property type="term" value="F:peptidase activator activity"/>
    <property type="evidence" value="ECO:0007669"/>
    <property type="project" value="InterPro"/>
</dbReference>
<feature type="domain" description="Proteasome activator complex subunit 4-like HEAT repeat-like" evidence="1">
    <location>
        <begin position="3"/>
        <end position="131"/>
    </location>
</feature>
<dbReference type="InterPro" id="IPR055455">
    <property type="entry name" value="HEAT_PSME4"/>
</dbReference>
<accession>A0A8S9ZG53</accession>
<organism evidence="2 3">
    <name type="scientific">Meloidogyne graminicola</name>
    <dbReference type="NCBI Taxonomy" id="189291"/>
    <lineage>
        <taxon>Eukaryota</taxon>
        <taxon>Metazoa</taxon>
        <taxon>Ecdysozoa</taxon>
        <taxon>Nematoda</taxon>
        <taxon>Chromadorea</taxon>
        <taxon>Rhabditida</taxon>
        <taxon>Tylenchina</taxon>
        <taxon>Tylenchomorpha</taxon>
        <taxon>Tylenchoidea</taxon>
        <taxon>Meloidogynidae</taxon>
        <taxon>Meloidogyninae</taxon>
        <taxon>Meloidogyne</taxon>
    </lineage>
</organism>
<sequence length="153" mass="18430">MLRIFRTFNNVLLDEFIEILDRLLRETRASHQRLASELVAGLISGSKFWKFEKREKLLNLLIPKLEQFLLEIPLESEKYWGLCFATIGICCEPKQVCWLIELFFQLITIPTEISSQLQKFYFFCRLYLLQSLLYQFKWRVPVEWKRLANFVID</sequence>
<dbReference type="Pfam" id="PF23096">
    <property type="entry name" value="HEAT_PSME4"/>
    <property type="match status" value="1"/>
</dbReference>
<reference evidence="2" key="1">
    <citation type="journal article" date="2020" name="Ecol. Evol.">
        <title>Genome structure and content of the rice root-knot nematode (Meloidogyne graminicola).</title>
        <authorList>
            <person name="Phan N.T."/>
            <person name="Danchin E.G.J."/>
            <person name="Klopp C."/>
            <person name="Perfus-Barbeoch L."/>
            <person name="Kozlowski D.K."/>
            <person name="Koutsovoulos G.D."/>
            <person name="Lopez-Roques C."/>
            <person name="Bouchez O."/>
            <person name="Zahm M."/>
            <person name="Besnard G."/>
            <person name="Bellafiore S."/>
        </authorList>
    </citation>
    <scope>NUCLEOTIDE SEQUENCE</scope>
    <source>
        <strain evidence="2">VN-18</strain>
    </source>
</reference>
<dbReference type="GO" id="GO:0005634">
    <property type="term" value="C:nucleus"/>
    <property type="evidence" value="ECO:0007669"/>
    <property type="project" value="TreeGrafter"/>
</dbReference>
<protein>
    <recommendedName>
        <fullName evidence="1">Proteasome activator complex subunit 4-like HEAT repeat-like domain-containing protein</fullName>
    </recommendedName>
</protein>
<dbReference type="AlphaFoldDB" id="A0A8S9ZG53"/>